<comment type="caution">
    <text evidence="5">The sequence shown here is derived from an EMBL/GenBank/DDBJ whole genome shotgun (WGS) entry which is preliminary data.</text>
</comment>
<accession>A0A2A2KH16</accession>
<dbReference type="GO" id="GO:0004869">
    <property type="term" value="F:cysteine-type endopeptidase inhibitor activity"/>
    <property type="evidence" value="ECO:0007669"/>
    <property type="project" value="TreeGrafter"/>
</dbReference>
<name>A0A2A2KH16_9BILA</name>
<dbReference type="OrthoDB" id="47801at2759"/>
<keyword evidence="6" id="KW-1185">Reference proteome</keyword>
<evidence type="ECO:0000256" key="1">
    <source>
        <dbReference type="ARBA" id="ARBA00022679"/>
    </source>
</evidence>
<dbReference type="InterPro" id="IPR016135">
    <property type="entry name" value="UBQ-conjugating_enzyme/RWD"/>
</dbReference>
<gene>
    <name evidence="5" type="ORF">WR25_14342</name>
</gene>
<dbReference type="SUPFAM" id="SSF54495">
    <property type="entry name" value="UBC-like"/>
    <property type="match status" value="1"/>
</dbReference>
<dbReference type="GO" id="GO:0043066">
    <property type="term" value="P:negative regulation of apoptotic process"/>
    <property type="evidence" value="ECO:0007669"/>
    <property type="project" value="TreeGrafter"/>
</dbReference>
<evidence type="ECO:0000313" key="6">
    <source>
        <dbReference type="Proteomes" id="UP000218231"/>
    </source>
</evidence>
<evidence type="ECO:0000259" key="4">
    <source>
        <dbReference type="PROSITE" id="PS50127"/>
    </source>
</evidence>
<feature type="region of interest" description="Disordered" evidence="3">
    <location>
        <begin position="150"/>
        <end position="188"/>
    </location>
</feature>
<dbReference type="AlphaFoldDB" id="A0A2A2KH16"/>
<dbReference type="SMART" id="SM00212">
    <property type="entry name" value="UBCc"/>
    <property type="match status" value="1"/>
</dbReference>
<organism evidence="5 6">
    <name type="scientific">Diploscapter pachys</name>
    <dbReference type="NCBI Taxonomy" id="2018661"/>
    <lineage>
        <taxon>Eukaryota</taxon>
        <taxon>Metazoa</taxon>
        <taxon>Ecdysozoa</taxon>
        <taxon>Nematoda</taxon>
        <taxon>Chromadorea</taxon>
        <taxon>Rhabditida</taxon>
        <taxon>Rhabditina</taxon>
        <taxon>Rhabditomorpha</taxon>
        <taxon>Rhabditoidea</taxon>
        <taxon>Rhabditidae</taxon>
        <taxon>Diploscapter</taxon>
    </lineage>
</organism>
<keyword evidence="1" id="KW-0808">Transferase</keyword>
<dbReference type="PANTHER" id="PTHR46116">
    <property type="entry name" value="(E3-INDEPENDENT) E2 UBIQUITIN-CONJUGATING ENZYME"/>
    <property type="match status" value="1"/>
</dbReference>
<dbReference type="PANTHER" id="PTHR46116:SF39">
    <property type="entry name" value="BACULOVIRAL IAP REPEAT-CONTAINING PROTEIN 6"/>
    <property type="match status" value="1"/>
</dbReference>
<dbReference type="STRING" id="2018661.A0A2A2KH16"/>
<dbReference type="Proteomes" id="UP000218231">
    <property type="component" value="Unassembled WGS sequence"/>
</dbReference>
<feature type="region of interest" description="Disordered" evidence="3">
    <location>
        <begin position="1"/>
        <end position="23"/>
    </location>
</feature>
<feature type="domain" description="UBC core" evidence="4">
    <location>
        <begin position="456"/>
        <end position="622"/>
    </location>
</feature>
<dbReference type="GO" id="GO:0005634">
    <property type="term" value="C:nucleus"/>
    <property type="evidence" value="ECO:0007669"/>
    <property type="project" value="TreeGrafter"/>
</dbReference>
<dbReference type="GO" id="GO:0016740">
    <property type="term" value="F:transferase activity"/>
    <property type="evidence" value="ECO:0007669"/>
    <property type="project" value="UniProtKB-KW"/>
</dbReference>
<protein>
    <recommendedName>
        <fullName evidence="4">UBC core domain-containing protein</fullName>
    </recommendedName>
</protein>
<feature type="compositionally biased region" description="Polar residues" evidence="3">
    <location>
        <begin position="1"/>
        <end position="18"/>
    </location>
</feature>
<dbReference type="CDD" id="cd23810">
    <property type="entry name" value="UBCc_BIRC6"/>
    <property type="match status" value="1"/>
</dbReference>
<dbReference type="Gene3D" id="3.10.110.10">
    <property type="entry name" value="Ubiquitin Conjugating Enzyme"/>
    <property type="match status" value="1"/>
</dbReference>
<evidence type="ECO:0000256" key="3">
    <source>
        <dbReference type="SAM" id="MobiDB-lite"/>
    </source>
</evidence>
<evidence type="ECO:0000256" key="2">
    <source>
        <dbReference type="ARBA" id="ARBA00022786"/>
    </source>
</evidence>
<reference evidence="5 6" key="1">
    <citation type="journal article" date="2017" name="Curr. Biol.">
        <title>Genome architecture and evolution of a unichromosomal asexual nematode.</title>
        <authorList>
            <person name="Fradin H."/>
            <person name="Zegar C."/>
            <person name="Gutwein M."/>
            <person name="Lucas J."/>
            <person name="Kovtun M."/>
            <person name="Corcoran D."/>
            <person name="Baugh L.R."/>
            <person name="Kiontke K."/>
            <person name="Gunsalus K."/>
            <person name="Fitch D.H."/>
            <person name="Piano F."/>
        </authorList>
    </citation>
    <scope>NUCLEOTIDE SEQUENCE [LARGE SCALE GENOMIC DNA]</scope>
    <source>
        <strain evidence="5">PF1309</strain>
    </source>
</reference>
<dbReference type="PROSITE" id="PS50127">
    <property type="entry name" value="UBC_2"/>
    <property type="match status" value="1"/>
</dbReference>
<dbReference type="InterPro" id="IPR000608">
    <property type="entry name" value="UBC"/>
</dbReference>
<sequence length="802" mass="91449">MLNANFQTPTVSLPSPSIESDPGESLGCTAVAVLAFRRCFNQRRSRPQHQLPQKRPSSAVPNSSRWFGCAWWSRLSRMGSAASSSSSPEPEEALTLYDRLLNALSERPLKMAHMLKVTKWINESTPSEKATMYDVGIVQIICELISDSSSMEGYSSRTGSGERKRRSRRNSSANSNTQKGIGYGHGSTRSRWDIERTVEERLAREEHLIWLLNALSAFIFACPAEFRIDDNSGLATPDRDPSDHAHITQPVVREIGESPIITLLEYHLKNDSVFDVSEHMELYQALLEIAASMATVPELVVHLVKPYAQGAKSIAKELIPKFKDTMRAYTTTWRGQTGSPDFRMIDFINKVELHSQVILSAARRYEAELPIEMRIRTASGIRPRATQSEVSLCRKPFDESSRPETPADIPSLYPKALKHLQMQTYRFIGDYGKLVIPYTFKKEMRNTNPFSPSLRERTKRIAKELASMTNALPLNASNSIFICVDEGRCDILKVLISGPDGTPYQNGLFEFDIFFPSGYPFAPPKCAFLTTGSGNVRFNPNLYNDGKICLSILGTWEGRPEEKWTPYCSLIQVLVSIQGLIFVKDPYFNEPGFEKYQGTEKGEDYSRKYNLQIEHATLNYAIRDQLKNPPPYFKKVVQRHFWLKRHAIIEQAKNWINEMRKDLTEAENNPKRKDSFAFEAMCNPFHQLGFYMRIADTLLHAGHEVTIMKFEAYAGRDSDQLKIDPRIKVHNVDTHLPFSKDEMIAQQAKFIFKDFSYFDFEMWKMASNSSKMFAASCEKIAQNKELIQWVKSGEYDLAMPHM</sequence>
<proteinExistence type="predicted"/>
<dbReference type="Pfam" id="PF00179">
    <property type="entry name" value="UQ_con"/>
    <property type="match status" value="1"/>
</dbReference>
<keyword evidence="2" id="KW-0833">Ubl conjugation pathway</keyword>
<evidence type="ECO:0000313" key="5">
    <source>
        <dbReference type="EMBL" id="PAV73284.1"/>
    </source>
</evidence>
<dbReference type="EMBL" id="LIAE01008638">
    <property type="protein sequence ID" value="PAV73284.1"/>
    <property type="molecule type" value="Genomic_DNA"/>
</dbReference>